<evidence type="ECO:0000313" key="1">
    <source>
        <dbReference type="EMBL" id="GMF39870.1"/>
    </source>
</evidence>
<dbReference type="Proteomes" id="UP001165083">
    <property type="component" value="Unassembled WGS sequence"/>
</dbReference>
<dbReference type="EMBL" id="BSXW01001912">
    <property type="protein sequence ID" value="GMF39870.1"/>
    <property type="molecule type" value="Genomic_DNA"/>
</dbReference>
<comment type="caution">
    <text evidence="1">The sequence shown here is derived from an EMBL/GenBank/DDBJ whole genome shotgun (WGS) entry which is preliminary data.</text>
</comment>
<organism evidence="1 2">
    <name type="scientific">Phytophthora lilii</name>
    <dbReference type="NCBI Taxonomy" id="2077276"/>
    <lineage>
        <taxon>Eukaryota</taxon>
        <taxon>Sar</taxon>
        <taxon>Stramenopiles</taxon>
        <taxon>Oomycota</taxon>
        <taxon>Peronosporomycetes</taxon>
        <taxon>Peronosporales</taxon>
        <taxon>Peronosporaceae</taxon>
        <taxon>Phytophthora</taxon>
    </lineage>
</organism>
<protein>
    <submittedName>
        <fullName evidence="1">Unnamed protein product</fullName>
    </submittedName>
</protein>
<reference evidence="1" key="1">
    <citation type="submission" date="2023-04" db="EMBL/GenBank/DDBJ databases">
        <title>Phytophthora lilii NBRC 32176.</title>
        <authorList>
            <person name="Ichikawa N."/>
            <person name="Sato H."/>
            <person name="Tonouchi N."/>
        </authorList>
    </citation>
    <scope>NUCLEOTIDE SEQUENCE</scope>
    <source>
        <strain evidence="1">NBRC 32176</strain>
    </source>
</reference>
<dbReference type="OrthoDB" id="111292at2759"/>
<name>A0A9W6XJW4_9STRA</name>
<proteinExistence type="predicted"/>
<gene>
    <name evidence="1" type="ORF">Plil01_001639300</name>
</gene>
<sequence>MSSASDISAYAHSVEPAKTLFNSTNWTYIQDSTSNTGQYSGQIQFNLSTISSQAAFVNWSEAVIELPIKLQITNAGASSITTTAAASYDQPFPKAGAWHFLTPFRLSLMAGLKMIYLTTGPTSTFALDKFEPPVPAMDSSLENLALSKFQNTKAYDFCLSNTFINMGARERAKMTAVDPTSTKLSNSILGSSANAQAAARPQVWTAAARAIATGAPINVAHYIATIRLADISDYFK</sequence>
<accession>A0A9W6XJW4</accession>
<evidence type="ECO:0000313" key="2">
    <source>
        <dbReference type="Proteomes" id="UP001165083"/>
    </source>
</evidence>
<keyword evidence="2" id="KW-1185">Reference proteome</keyword>
<dbReference type="AlphaFoldDB" id="A0A9W6XJW4"/>